<gene>
    <name evidence="1" type="ORF">K3T81_07220</name>
</gene>
<dbReference type="Proteomes" id="UP001199631">
    <property type="component" value="Unassembled WGS sequence"/>
</dbReference>
<protein>
    <recommendedName>
        <fullName evidence="3">YneQ</fullName>
    </recommendedName>
</protein>
<keyword evidence="2" id="KW-1185">Reference proteome</keyword>
<evidence type="ECO:0000313" key="2">
    <source>
        <dbReference type="Proteomes" id="UP001199631"/>
    </source>
</evidence>
<name>A0AAW5B5V5_9BACI</name>
<sequence>MAFGLKRDELISWKKKVLAGEIAILTHYWLDNRFPGCTTVTKVGCNDLEKLTKWGRQYGLEAEWIHRDQKFPHFDLFGDRQRDILLSEKQWKQLEQFDLLTK</sequence>
<evidence type="ECO:0000313" key="1">
    <source>
        <dbReference type="EMBL" id="MCG3418934.1"/>
    </source>
</evidence>
<comment type="caution">
    <text evidence="1">The sequence shown here is derived from an EMBL/GenBank/DDBJ whole genome shotgun (WGS) entry which is preliminary data.</text>
</comment>
<dbReference type="EMBL" id="JAIFZM010000005">
    <property type="protein sequence ID" value="MCG3418934.1"/>
    <property type="molecule type" value="Genomic_DNA"/>
</dbReference>
<reference evidence="1 2" key="1">
    <citation type="journal article" date="2022" name="Evol. Bioinform. Online">
        <title>Draft Genome Sequence of Oceanobacillus jordanicus Strain GSFE11, a Halotolerant Plant Growth-Promoting Bacterial Endophyte Isolated From the Jordan Valley.</title>
        <authorList>
            <person name="Alhindi T."/>
            <person name="Albdaiwi R."/>
        </authorList>
    </citation>
    <scope>NUCLEOTIDE SEQUENCE [LARGE SCALE GENOMIC DNA]</scope>
    <source>
        <strain evidence="1 2">GSFE11</strain>
    </source>
</reference>
<evidence type="ECO:0008006" key="3">
    <source>
        <dbReference type="Google" id="ProtNLM"/>
    </source>
</evidence>
<organism evidence="1 2">
    <name type="scientific">Oceanobacillus jordanicus</name>
    <dbReference type="NCBI Taxonomy" id="2867266"/>
    <lineage>
        <taxon>Bacteria</taxon>
        <taxon>Bacillati</taxon>
        <taxon>Bacillota</taxon>
        <taxon>Bacilli</taxon>
        <taxon>Bacillales</taxon>
        <taxon>Bacillaceae</taxon>
        <taxon>Oceanobacillus</taxon>
    </lineage>
</organism>
<dbReference type="AlphaFoldDB" id="A0AAW5B5V5"/>
<dbReference type="RefSeq" id="WP_238019081.1">
    <property type="nucleotide sequence ID" value="NZ_JAIFZM010000005.1"/>
</dbReference>
<accession>A0AAW5B5V5</accession>
<proteinExistence type="predicted"/>